<proteinExistence type="predicted"/>
<keyword evidence="2" id="KW-1185">Reference proteome</keyword>
<evidence type="ECO:0000313" key="2">
    <source>
        <dbReference type="Proteomes" id="UP000275267"/>
    </source>
</evidence>
<dbReference type="AlphaFoldDB" id="A0A3L6S0N9"/>
<comment type="caution">
    <text evidence="1">The sequence shown here is derived from an EMBL/GenBank/DDBJ whole genome shotgun (WGS) entry which is preliminary data.</text>
</comment>
<accession>A0A3L6S0N9</accession>
<name>A0A3L6S0N9_PANMI</name>
<gene>
    <name evidence="1" type="ORF">C2845_PM09G00760</name>
</gene>
<dbReference type="EMBL" id="PQIB02000006">
    <property type="protein sequence ID" value="RLN11978.1"/>
    <property type="molecule type" value="Genomic_DNA"/>
</dbReference>
<organism evidence="1 2">
    <name type="scientific">Panicum miliaceum</name>
    <name type="common">Proso millet</name>
    <name type="synonym">Broomcorn millet</name>
    <dbReference type="NCBI Taxonomy" id="4540"/>
    <lineage>
        <taxon>Eukaryota</taxon>
        <taxon>Viridiplantae</taxon>
        <taxon>Streptophyta</taxon>
        <taxon>Embryophyta</taxon>
        <taxon>Tracheophyta</taxon>
        <taxon>Spermatophyta</taxon>
        <taxon>Magnoliopsida</taxon>
        <taxon>Liliopsida</taxon>
        <taxon>Poales</taxon>
        <taxon>Poaceae</taxon>
        <taxon>PACMAD clade</taxon>
        <taxon>Panicoideae</taxon>
        <taxon>Panicodae</taxon>
        <taxon>Paniceae</taxon>
        <taxon>Panicinae</taxon>
        <taxon>Panicum</taxon>
        <taxon>Panicum sect. Panicum</taxon>
    </lineage>
</organism>
<reference evidence="2" key="1">
    <citation type="journal article" date="2019" name="Nat. Commun.">
        <title>The genome of broomcorn millet.</title>
        <authorList>
            <person name="Zou C."/>
            <person name="Miki D."/>
            <person name="Li D."/>
            <person name="Tang Q."/>
            <person name="Xiao L."/>
            <person name="Rajput S."/>
            <person name="Deng P."/>
            <person name="Jia W."/>
            <person name="Huang R."/>
            <person name="Zhang M."/>
            <person name="Sun Y."/>
            <person name="Hu J."/>
            <person name="Fu X."/>
            <person name="Schnable P.S."/>
            <person name="Li F."/>
            <person name="Zhang H."/>
            <person name="Feng B."/>
            <person name="Zhu X."/>
            <person name="Liu R."/>
            <person name="Schnable J.C."/>
            <person name="Zhu J.-K."/>
            <person name="Zhang H."/>
        </authorList>
    </citation>
    <scope>NUCLEOTIDE SEQUENCE [LARGE SCALE GENOMIC DNA]</scope>
</reference>
<sequence length="91" mass="9974">MDPPNPSLRFHRPVPATIPPEMEFVGCSYDHAIFVDLLVSETGGNITMIGVFTGIQVPLHHARELAKAAAYYMLDFIDLLCCTLTTPISSP</sequence>
<protein>
    <submittedName>
        <fullName evidence="1">Uncharacterized protein</fullName>
    </submittedName>
</protein>
<evidence type="ECO:0000313" key="1">
    <source>
        <dbReference type="EMBL" id="RLN11978.1"/>
    </source>
</evidence>
<dbReference type="Proteomes" id="UP000275267">
    <property type="component" value="Unassembled WGS sequence"/>
</dbReference>
<dbReference type="OrthoDB" id="691546at2759"/>